<dbReference type="RefSeq" id="XP_014481671.1">
    <property type="nucleotide sequence ID" value="XM_014626185.1"/>
</dbReference>
<evidence type="ECO:0000259" key="4">
    <source>
        <dbReference type="PROSITE" id="PS51186"/>
    </source>
</evidence>
<dbReference type="InterPro" id="IPR051016">
    <property type="entry name" value="Diverse_Substrate_AcTransf"/>
</dbReference>
<dbReference type="PROSITE" id="PS51186">
    <property type="entry name" value="GNAT"/>
    <property type="match status" value="1"/>
</dbReference>
<dbReference type="GeneID" id="106748030"/>
<dbReference type="CDD" id="cd04301">
    <property type="entry name" value="NAT_SF"/>
    <property type="match status" value="1"/>
</dbReference>
<dbReference type="OrthoDB" id="7305308at2759"/>
<dbReference type="KEGG" id="dqu:106748030"/>
<keyword evidence="2" id="KW-0808">Transferase</keyword>
<dbReference type="Gene3D" id="3.40.630.30">
    <property type="match status" value="1"/>
</dbReference>
<evidence type="ECO:0000256" key="1">
    <source>
        <dbReference type="ARBA" id="ARBA00008694"/>
    </source>
</evidence>
<dbReference type="InterPro" id="IPR016181">
    <property type="entry name" value="Acyl_CoA_acyltransferase"/>
</dbReference>
<evidence type="ECO:0000256" key="2">
    <source>
        <dbReference type="ARBA" id="ARBA00022679"/>
    </source>
</evidence>
<keyword evidence="5" id="KW-1185">Reference proteome</keyword>
<dbReference type="PANTHER" id="PTHR10545:SF29">
    <property type="entry name" value="GH14572P-RELATED"/>
    <property type="match status" value="1"/>
</dbReference>
<protein>
    <submittedName>
        <fullName evidence="6">Diamine acetyltransferase 2</fullName>
    </submittedName>
</protein>
<evidence type="ECO:0000256" key="3">
    <source>
        <dbReference type="ARBA" id="ARBA00023315"/>
    </source>
</evidence>
<dbReference type="Proteomes" id="UP000515204">
    <property type="component" value="Unplaced"/>
</dbReference>
<proteinExistence type="inferred from homology"/>
<gene>
    <name evidence="6" type="primary">LOC106748030</name>
</gene>
<reference evidence="6" key="1">
    <citation type="submission" date="2025-08" db="UniProtKB">
        <authorList>
            <consortium name="RefSeq"/>
        </authorList>
    </citation>
    <scope>IDENTIFICATION</scope>
</reference>
<evidence type="ECO:0000313" key="5">
    <source>
        <dbReference type="Proteomes" id="UP000515204"/>
    </source>
</evidence>
<dbReference type="FunFam" id="3.40.630.30:FF:000064">
    <property type="entry name" value="GNAT family acetyltransferase"/>
    <property type="match status" value="1"/>
</dbReference>
<dbReference type="GO" id="GO:0008080">
    <property type="term" value="F:N-acetyltransferase activity"/>
    <property type="evidence" value="ECO:0007669"/>
    <property type="project" value="TreeGrafter"/>
</dbReference>
<feature type="domain" description="N-acetyltransferase" evidence="4">
    <location>
        <begin position="4"/>
        <end position="153"/>
    </location>
</feature>
<dbReference type="InterPro" id="IPR000182">
    <property type="entry name" value="GNAT_dom"/>
</dbReference>
<dbReference type="AlphaFoldDB" id="A0A6P3XTA0"/>
<dbReference type="SUPFAM" id="SSF55729">
    <property type="entry name" value="Acyl-CoA N-acyltransferases (Nat)"/>
    <property type="match status" value="1"/>
</dbReference>
<dbReference type="PANTHER" id="PTHR10545">
    <property type="entry name" value="DIAMINE N-ACETYLTRANSFERASE"/>
    <property type="match status" value="1"/>
</dbReference>
<dbReference type="Pfam" id="PF00583">
    <property type="entry name" value="Acetyltransf_1"/>
    <property type="match status" value="1"/>
</dbReference>
<sequence>MAEVIVRKAKREDCKAIRDLILELAEYEKMPDQMEIDYKTLERDGFDGQPLFFCNVATIDEKIIGYTLFYYIYSPWVGKAMCLEDIYVTPEFRGKHIGDKLLKSVVKEAVENDCHQLDFIVLNWNPAQEFYKRRGACDLTEKEKWHRYRFSIDDLRKLASDA</sequence>
<name>A0A6P3XTA0_DINQU</name>
<accession>A0A6P3XTA0</accession>
<organism evidence="5 6">
    <name type="scientific">Dinoponera quadriceps</name>
    <name type="common">South American ant</name>
    <dbReference type="NCBI Taxonomy" id="609295"/>
    <lineage>
        <taxon>Eukaryota</taxon>
        <taxon>Metazoa</taxon>
        <taxon>Ecdysozoa</taxon>
        <taxon>Arthropoda</taxon>
        <taxon>Hexapoda</taxon>
        <taxon>Insecta</taxon>
        <taxon>Pterygota</taxon>
        <taxon>Neoptera</taxon>
        <taxon>Endopterygota</taxon>
        <taxon>Hymenoptera</taxon>
        <taxon>Apocrita</taxon>
        <taxon>Aculeata</taxon>
        <taxon>Formicoidea</taxon>
        <taxon>Formicidae</taxon>
        <taxon>Ponerinae</taxon>
        <taxon>Ponerini</taxon>
        <taxon>Dinoponera</taxon>
    </lineage>
</organism>
<comment type="similarity">
    <text evidence="1">Belongs to the acetyltransferase family.</text>
</comment>
<evidence type="ECO:0000313" key="6">
    <source>
        <dbReference type="RefSeq" id="XP_014481671.1"/>
    </source>
</evidence>
<keyword evidence="3" id="KW-0012">Acyltransferase</keyword>